<reference evidence="2" key="1">
    <citation type="submission" date="2016-10" db="EMBL/GenBank/DDBJ databases">
        <authorList>
            <person name="Varghese N."/>
            <person name="Submissions S."/>
        </authorList>
    </citation>
    <scope>NUCLEOTIDE SEQUENCE [LARGE SCALE GENOMIC DNA]</scope>
    <source>
        <strain evidence="2">ATCC 29999</strain>
    </source>
</reference>
<dbReference type="AlphaFoldDB" id="A0A1G5QJ03"/>
<evidence type="ECO:0000313" key="2">
    <source>
        <dbReference type="Proteomes" id="UP000183223"/>
    </source>
</evidence>
<dbReference type="EMBL" id="FMWJ01000006">
    <property type="protein sequence ID" value="SCZ61784.1"/>
    <property type="molecule type" value="Genomic_DNA"/>
</dbReference>
<dbReference type="RefSeq" id="WP_049583316.1">
    <property type="nucleotide sequence ID" value="NZ_CAWQXX010000025.1"/>
</dbReference>
<dbReference type="Proteomes" id="UP000183223">
    <property type="component" value="Unassembled WGS sequence"/>
</dbReference>
<dbReference type="OrthoDB" id="6458179at2"/>
<gene>
    <name evidence="1" type="ORF">SAMN02982990_01781</name>
</gene>
<name>A0A1G5QJ03_PHOLU</name>
<dbReference type="GeneID" id="45656337"/>
<evidence type="ECO:0000313" key="1">
    <source>
        <dbReference type="EMBL" id="SCZ61784.1"/>
    </source>
</evidence>
<proteinExistence type="predicted"/>
<protein>
    <submittedName>
        <fullName evidence="1">Uncharacterized protein</fullName>
    </submittedName>
</protein>
<accession>A0A1G5QJ03</accession>
<sequence length="774" mass="85221">MSTENSIVNDFNGKTKTLGWDIIAAYDRDKINMLFEQQYVRKVSEGTHFSPIFWESKDKKTKFDNLILGVPLISFENSSIEGSQATVKLNFISGTIVELYDDGRVKNYQRITPNNDYYMTITVDLIAATGAVGNDGKVVVEFKKGTLGEVNVIDNAPAEVKEFFRNLLKNNDVTYELGILKLNNTDGLVPKMFKIRTQPAPGANVYGSDNYGHGAVLLFIATNYNPNGGVLPTNSSNFPYLIPDNRSAVLILSNKTLFENILKPQYEYLLPSSTGVELELVSLDSQQDDSAKYLNIKSGYSESDEPVQYKRGNYTVWTGLVKYNGATSIWPEKVKTPYSGMYIKPEKEKIIFSGVGNSGQPYHFSQSVGVLEDSLITGHYSRNNIDFYVDGSIDITPTVISNDEIKLESHYGMSTRYDKQGASGWGGLIGPDFESEFIDKTAEIVKGVVETDLANVAKIQLNSISLFAVNHLLFPESNYLEFDKVYVPGDMVLFGNISPTSTAFKINDLQLTMPVNTKHKFTTNTNATVNWSITPAELGSIDANTGDYTAPTKIKGNSQIVTITATDAKTNAKASAVVTLLPSSVSVSPSFVVINENDVNKNVNFTVYGNKKVNWSVETGTVYGVVDANGKYTPPSSFPAGYNMVTVTAVADNGDLDKVNILLISKNTQAEFRIDPSYSRDSLIPDGNIDFSSTGNSDFSPSEWSLMPERGDTKVGKPEIVGKDEFDNPIEKYTATYTAPNDITRSEIVLLRVTHKNKPNRAGYALITLEPKIS</sequence>
<dbReference type="STRING" id="29488.KS18_07230"/>
<keyword evidence="2" id="KW-1185">Reference proteome</keyword>
<organism evidence="1 2">
    <name type="scientific">Photorhabdus luminescens</name>
    <name type="common">Xenorhabdus luminescens</name>
    <dbReference type="NCBI Taxonomy" id="29488"/>
    <lineage>
        <taxon>Bacteria</taxon>
        <taxon>Pseudomonadati</taxon>
        <taxon>Pseudomonadota</taxon>
        <taxon>Gammaproteobacteria</taxon>
        <taxon>Enterobacterales</taxon>
        <taxon>Morganellaceae</taxon>
        <taxon>Photorhabdus</taxon>
    </lineage>
</organism>